<evidence type="ECO:0000313" key="4">
    <source>
        <dbReference type="Proteomes" id="UP000023152"/>
    </source>
</evidence>
<dbReference type="GO" id="GO:0005829">
    <property type="term" value="C:cytosol"/>
    <property type="evidence" value="ECO:0007669"/>
    <property type="project" value="TreeGrafter"/>
</dbReference>
<evidence type="ECO:0000313" key="3">
    <source>
        <dbReference type="EMBL" id="ETO25275.1"/>
    </source>
</evidence>
<dbReference type="SMART" id="SM00318">
    <property type="entry name" value="SNc"/>
    <property type="match status" value="1"/>
</dbReference>
<dbReference type="OrthoDB" id="10023235at2759"/>
<dbReference type="EMBL" id="ASPP01008657">
    <property type="protein sequence ID" value="ETO25275.1"/>
    <property type="molecule type" value="Genomic_DNA"/>
</dbReference>
<feature type="region of interest" description="Disordered" evidence="1">
    <location>
        <begin position="1"/>
        <end position="37"/>
    </location>
</feature>
<reference evidence="3 4" key="1">
    <citation type="journal article" date="2013" name="Curr. Biol.">
        <title>The Genome of the Foraminiferan Reticulomyxa filosa.</title>
        <authorList>
            <person name="Glockner G."/>
            <person name="Hulsmann N."/>
            <person name="Schleicher M."/>
            <person name="Noegel A.A."/>
            <person name="Eichinger L."/>
            <person name="Gallinger C."/>
            <person name="Pawlowski J."/>
            <person name="Sierra R."/>
            <person name="Euteneuer U."/>
            <person name="Pillet L."/>
            <person name="Moustafa A."/>
            <person name="Platzer M."/>
            <person name="Groth M."/>
            <person name="Szafranski K."/>
            <person name="Schliwa M."/>
        </authorList>
    </citation>
    <scope>NUCLEOTIDE SEQUENCE [LARGE SCALE GENOMIC DNA]</scope>
</reference>
<feature type="region of interest" description="Disordered" evidence="1">
    <location>
        <begin position="425"/>
        <end position="473"/>
    </location>
</feature>
<evidence type="ECO:0000259" key="2">
    <source>
        <dbReference type="PROSITE" id="PS50830"/>
    </source>
</evidence>
<feature type="compositionally biased region" description="Basic and acidic residues" evidence="1">
    <location>
        <begin position="430"/>
        <end position="442"/>
    </location>
</feature>
<gene>
    <name evidence="3" type="ORF">RFI_11859</name>
</gene>
<comment type="caution">
    <text evidence="3">The sequence shown here is derived from an EMBL/GenBank/DDBJ whole genome shotgun (WGS) entry which is preliminary data.</text>
</comment>
<dbReference type="AlphaFoldDB" id="X6NG18"/>
<dbReference type="InterPro" id="IPR035437">
    <property type="entry name" value="SNase_OB-fold_sf"/>
</dbReference>
<accession>X6NG18</accession>
<name>X6NG18_RETFI</name>
<dbReference type="Proteomes" id="UP000023152">
    <property type="component" value="Unassembled WGS sequence"/>
</dbReference>
<dbReference type="Pfam" id="PF00565">
    <property type="entry name" value="SNase"/>
    <property type="match status" value="1"/>
</dbReference>
<dbReference type="SUPFAM" id="SSF50199">
    <property type="entry name" value="Staphylococcal nuclease"/>
    <property type="match status" value="3"/>
</dbReference>
<dbReference type="PROSITE" id="PS50830">
    <property type="entry name" value="TNASE_3"/>
    <property type="match status" value="1"/>
</dbReference>
<protein>
    <submittedName>
        <fullName evidence="3">Tudor / nuclease domain-containing protein</fullName>
    </submittedName>
</protein>
<organism evidence="3 4">
    <name type="scientific">Reticulomyxa filosa</name>
    <dbReference type="NCBI Taxonomy" id="46433"/>
    <lineage>
        <taxon>Eukaryota</taxon>
        <taxon>Sar</taxon>
        <taxon>Rhizaria</taxon>
        <taxon>Retaria</taxon>
        <taxon>Foraminifera</taxon>
        <taxon>Monothalamids</taxon>
        <taxon>Reticulomyxidae</taxon>
        <taxon>Reticulomyxa</taxon>
    </lineage>
</organism>
<dbReference type="PANTHER" id="PTHR12302">
    <property type="entry name" value="EBNA2 BINDING PROTEIN P100"/>
    <property type="match status" value="1"/>
</dbReference>
<dbReference type="GO" id="GO:0006402">
    <property type="term" value="P:mRNA catabolic process"/>
    <property type="evidence" value="ECO:0007669"/>
    <property type="project" value="TreeGrafter"/>
</dbReference>
<dbReference type="GO" id="GO:0004518">
    <property type="term" value="F:nuclease activity"/>
    <property type="evidence" value="ECO:0007669"/>
    <property type="project" value="TreeGrafter"/>
</dbReference>
<feature type="compositionally biased region" description="Basic and acidic residues" evidence="1">
    <location>
        <begin position="460"/>
        <end position="473"/>
    </location>
</feature>
<sequence length="520" mass="57113">MNTASKLGAADDQKGGKSSAAKLISGGKKPVSGQTKPWIQFTGPAKKDPIFCSWMIVRQVLSGDTFRLATIKPPKQSLAPSKGVRAPRIGRGDKHEEVSNSMCLLFLAQVSAGTPVLCVAWATIKEESDQHFCGDIYIASKSKNSNEPNAQRESLSNLLVSSGYADLNLKDKNLSPVEQERLSKALEKAKKSGLGKFVDGGGKHQEHVRKVVIVRTPEERKKIADKYTNKTIPAVVDQVWGGSTLRLELIPDGKNLTHEVVVVNLAGCTAPRSQAPQNEDDTDKGNKGKGGGNRKNAPRWSSEAKEFTEERLLSQRVTVKIVATDANSNLYAIVSHPKGQIALSLLRAGLAEYESWTAQLLNNKDQKEMKEALKSAQDKRINIWQDKSTNISHDFVTVTVTQVFSGDSFLAKLPGDVEERFTLSSIRQPRVKESNKEKDNANAKDASAQNTNTNTNAKGKGKDETAQAQHVEHPWARASKEYLRKKLIGKKVQLMCDYEREWKSNAKGGSKVQKICHCFG</sequence>
<dbReference type="PANTHER" id="PTHR12302:SF2">
    <property type="entry name" value="STAPHYLOCOCCAL NUCLEASE DOMAIN-CONTAINING PROTEIN 1"/>
    <property type="match status" value="1"/>
</dbReference>
<dbReference type="GO" id="GO:0003723">
    <property type="term" value="F:RNA binding"/>
    <property type="evidence" value="ECO:0007669"/>
    <property type="project" value="TreeGrafter"/>
</dbReference>
<dbReference type="InterPro" id="IPR016071">
    <property type="entry name" value="Staphylococal_nuclease_OB-fold"/>
</dbReference>
<evidence type="ECO:0000256" key="1">
    <source>
        <dbReference type="SAM" id="MobiDB-lite"/>
    </source>
</evidence>
<dbReference type="GO" id="GO:0005634">
    <property type="term" value="C:nucleus"/>
    <property type="evidence" value="ECO:0007669"/>
    <property type="project" value="TreeGrafter"/>
</dbReference>
<dbReference type="Gene3D" id="2.40.50.90">
    <property type="match status" value="3"/>
</dbReference>
<feature type="region of interest" description="Disordered" evidence="1">
    <location>
        <begin position="271"/>
        <end position="306"/>
    </location>
</feature>
<feature type="domain" description="TNase-like" evidence="2">
    <location>
        <begin position="230"/>
        <end position="386"/>
    </location>
</feature>
<proteinExistence type="predicted"/>
<keyword evidence="4" id="KW-1185">Reference proteome</keyword>